<dbReference type="InterPro" id="IPR003593">
    <property type="entry name" value="AAA+_ATPase"/>
</dbReference>
<evidence type="ECO:0000259" key="10">
    <source>
        <dbReference type="PROSITE" id="PS50893"/>
    </source>
</evidence>
<evidence type="ECO:0000256" key="5">
    <source>
        <dbReference type="ARBA" id="ARBA00022741"/>
    </source>
</evidence>
<gene>
    <name evidence="12" type="ORF">LCGC14_0997170</name>
</gene>
<evidence type="ECO:0000313" key="12">
    <source>
        <dbReference type="EMBL" id="KKN14332.1"/>
    </source>
</evidence>
<keyword evidence="6" id="KW-0067">ATP-binding</keyword>
<feature type="transmembrane region" description="Helical" evidence="9">
    <location>
        <begin position="155"/>
        <end position="182"/>
    </location>
</feature>
<comment type="caution">
    <text evidence="12">The sequence shown here is derived from an EMBL/GenBank/DDBJ whole genome shotgun (WGS) entry which is preliminary data.</text>
</comment>
<dbReference type="PROSITE" id="PS50893">
    <property type="entry name" value="ABC_TRANSPORTER_2"/>
    <property type="match status" value="1"/>
</dbReference>
<feature type="transmembrane region" description="Helical" evidence="9">
    <location>
        <begin position="188"/>
        <end position="207"/>
    </location>
</feature>
<dbReference type="InterPro" id="IPR039421">
    <property type="entry name" value="Type_1_exporter"/>
</dbReference>
<sequence>MKNSENDQKNSYYVEFSPGKDPFERARQKGTRSWILKHIFHGSNKIFFIIVFIATIVAANLSSIIFILIGNVISDILIGNYSTLLYYTFIILLLSVGTPLMRLANFGLREVIAQRMERDCRREFYANLLGKSQSFHEQQKIGELMARVTDDVRMLNFLISPALSLIFESFTTLIVPSIYILIFYPPQLILAPVMFSILFLFSLRSYIRKLGPITGRLRMYFGQMNATLNETLTGIEVVKGTVREENEIEKYLTKATGYRDAFIDQGRVQAKYLPILILSISITIGFSHALVLNILNLITIGEIIAYYGLLSQLRFPTFISIFVFAIVRLAVSSSQRLLELMNEETEIDENIGGIEKVINGEITFENVTFTYPESEKPVIKNLSFKVSPGQTIAIVGTTGSGKTTLTKLISRLYDVNEGRILIDGIDIREFSLDSIRSQISFIEQDVFLFSDTIFNNISFGRTSSMEEIIAVSKEAQAHNFIQKLTNQYESEVGERGVQLSGGERQRIAIARAFLSNPKILILDDSTSAIDSKTEDKIQRAIQNILRNRTTILITHRLSQIRWSDLIIVLKKGEISALGTHAELLKSSEEYQKIFIKKFDIDISKLTNQKEGS</sequence>
<feature type="transmembrane region" description="Helical" evidence="9">
    <location>
        <begin position="85"/>
        <end position="108"/>
    </location>
</feature>
<dbReference type="FunFam" id="3.40.50.300:FF:000221">
    <property type="entry name" value="Multidrug ABC transporter ATP-binding protein"/>
    <property type="match status" value="1"/>
</dbReference>
<keyword evidence="8 9" id="KW-0472">Membrane</keyword>
<dbReference type="SUPFAM" id="SSF52540">
    <property type="entry name" value="P-loop containing nucleoside triphosphate hydrolases"/>
    <property type="match status" value="1"/>
</dbReference>
<dbReference type="SMART" id="SM00382">
    <property type="entry name" value="AAA"/>
    <property type="match status" value="1"/>
</dbReference>
<feature type="domain" description="ABC transporter" evidence="10">
    <location>
        <begin position="362"/>
        <end position="596"/>
    </location>
</feature>
<keyword evidence="4 9" id="KW-0812">Transmembrane</keyword>
<dbReference type="GO" id="GO:0016887">
    <property type="term" value="F:ATP hydrolysis activity"/>
    <property type="evidence" value="ECO:0007669"/>
    <property type="project" value="InterPro"/>
</dbReference>
<evidence type="ECO:0000256" key="2">
    <source>
        <dbReference type="ARBA" id="ARBA00022448"/>
    </source>
</evidence>
<dbReference type="InterPro" id="IPR027417">
    <property type="entry name" value="P-loop_NTPase"/>
</dbReference>
<evidence type="ECO:0000256" key="6">
    <source>
        <dbReference type="ARBA" id="ARBA00022840"/>
    </source>
</evidence>
<evidence type="ECO:0000256" key="7">
    <source>
        <dbReference type="ARBA" id="ARBA00022989"/>
    </source>
</evidence>
<dbReference type="PROSITE" id="PS00211">
    <property type="entry name" value="ABC_TRANSPORTER_1"/>
    <property type="match status" value="1"/>
</dbReference>
<dbReference type="InterPro" id="IPR036640">
    <property type="entry name" value="ABC1_TM_sf"/>
</dbReference>
<organism evidence="12">
    <name type="scientific">marine sediment metagenome</name>
    <dbReference type="NCBI Taxonomy" id="412755"/>
    <lineage>
        <taxon>unclassified sequences</taxon>
        <taxon>metagenomes</taxon>
        <taxon>ecological metagenomes</taxon>
    </lineage>
</organism>
<dbReference type="InterPro" id="IPR017871">
    <property type="entry name" value="ABC_transporter-like_CS"/>
</dbReference>
<keyword evidence="7 9" id="KW-1133">Transmembrane helix</keyword>
<feature type="domain" description="ABC transmembrane type-1" evidence="11">
    <location>
        <begin position="49"/>
        <end position="329"/>
    </location>
</feature>
<evidence type="ECO:0000256" key="8">
    <source>
        <dbReference type="ARBA" id="ARBA00023136"/>
    </source>
</evidence>
<dbReference type="SUPFAM" id="SSF90123">
    <property type="entry name" value="ABC transporter transmembrane region"/>
    <property type="match status" value="1"/>
</dbReference>
<feature type="transmembrane region" description="Helical" evidence="9">
    <location>
        <begin position="313"/>
        <end position="331"/>
    </location>
</feature>
<dbReference type="InterPro" id="IPR003439">
    <property type="entry name" value="ABC_transporter-like_ATP-bd"/>
</dbReference>
<evidence type="ECO:0000256" key="1">
    <source>
        <dbReference type="ARBA" id="ARBA00004651"/>
    </source>
</evidence>
<proteinExistence type="predicted"/>
<dbReference type="GO" id="GO:0005524">
    <property type="term" value="F:ATP binding"/>
    <property type="evidence" value="ECO:0007669"/>
    <property type="project" value="UniProtKB-KW"/>
</dbReference>
<dbReference type="PROSITE" id="PS50929">
    <property type="entry name" value="ABC_TM1F"/>
    <property type="match status" value="1"/>
</dbReference>
<dbReference type="Gene3D" id="3.40.50.300">
    <property type="entry name" value="P-loop containing nucleotide triphosphate hydrolases"/>
    <property type="match status" value="1"/>
</dbReference>
<feature type="transmembrane region" description="Helical" evidence="9">
    <location>
        <begin position="275"/>
        <end position="307"/>
    </location>
</feature>
<dbReference type="AlphaFoldDB" id="A0A0F9NQN4"/>
<keyword evidence="5" id="KW-0547">Nucleotide-binding</keyword>
<evidence type="ECO:0000259" key="11">
    <source>
        <dbReference type="PROSITE" id="PS50929"/>
    </source>
</evidence>
<dbReference type="PANTHER" id="PTHR43394">
    <property type="entry name" value="ATP-DEPENDENT PERMEASE MDL1, MITOCHONDRIAL"/>
    <property type="match status" value="1"/>
</dbReference>
<evidence type="ECO:0000256" key="4">
    <source>
        <dbReference type="ARBA" id="ARBA00022692"/>
    </source>
</evidence>
<reference evidence="12" key="1">
    <citation type="journal article" date="2015" name="Nature">
        <title>Complex archaea that bridge the gap between prokaryotes and eukaryotes.</title>
        <authorList>
            <person name="Spang A."/>
            <person name="Saw J.H."/>
            <person name="Jorgensen S.L."/>
            <person name="Zaremba-Niedzwiedzka K."/>
            <person name="Martijn J."/>
            <person name="Lind A.E."/>
            <person name="van Eijk R."/>
            <person name="Schleper C."/>
            <person name="Guy L."/>
            <person name="Ettema T.J."/>
        </authorList>
    </citation>
    <scope>NUCLEOTIDE SEQUENCE</scope>
</reference>
<dbReference type="GO" id="GO:0005886">
    <property type="term" value="C:plasma membrane"/>
    <property type="evidence" value="ECO:0007669"/>
    <property type="project" value="UniProtKB-SubCell"/>
</dbReference>
<protein>
    <recommendedName>
        <fullName evidence="13">ABC transporter ATP-binding protein</fullName>
    </recommendedName>
</protein>
<dbReference type="EMBL" id="LAZR01003827">
    <property type="protein sequence ID" value="KKN14332.1"/>
    <property type="molecule type" value="Genomic_DNA"/>
</dbReference>
<accession>A0A0F9NQN4</accession>
<dbReference type="InterPro" id="IPR011527">
    <property type="entry name" value="ABC1_TM_dom"/>
</dbReference>
<evidence type="ECO:0000256" key="9">
    <source>
        <dbReference type="SAM" id="Phobius"/>
    </source>
</evidence>
<evidence type="ECO:0000256" key="3">
    <source>
        <dbReference type="ARBA" id="ARBA00022475"/>
    </source>
</evidence>
<dbReference type="GO" id="GO:0015421">
    <property type="term" value="F:ABC-type oligopeptide transporter activity"/>
    <property type="evidence" value="ECO:0007669"/>
    <property type="project" value="TreeGrafter"/>
</dbReference>
<keyword evidence="3" id="KW-1003">Cell membrane</keyword>
<dbReference type="Gene3D" id="1.20.1560.10">
    <property type="entry name" value="ABC transporter type 1, transmembrane domain"/>
    <property type="match status" value="1"/>
</dbReference>
<evidence type="ECO:0008006" key="13">
    <source>
        <dbReference type="Google" id="ProtNLM"/>
    </source>
</evidence>
<dbReference type="Pfam" id="PF00005">
    <property type="entry name" value="ABC_tran"/>
    <property type="match status" value="1"/>
</dbReference>
<name>A0A0F9NQN4_9ZZZZ</name>
<comment type="subcellular location">
    <subcellularLocation>
        <location evidence="1">Cell membrane</location>
        <topology evidence="1">Multi-pass membrane protein</topology>
    </subcellularLocation>
</comment>
<dbReference type="PANTHER" id="PTHR43394:SF1">
    <property type="entry name" value="ATP-BINDING CASSETTE SUB-FAMILY B MEMBER 10, MITOCHONDRIAL"/>
    <property type="match status" value="1"/>
</dbReference>
<keyword evidence="2" id="KW-0813">Transport</keyword>
<dbReference type="Pfam" id="PF00664">
    <property type="entry name" value="ABC_membrane"/>
    <property type="match status" value="1"/>
</dbReference>
<feature type="transmembrane region" description="Helical" evidence="9">
    <location>
        <begin position="46"/>
        <end position="73"/>
    </location>
</feature>